<dbReference type="GO" id="GO:0009103">
    <property type="term" value="P:lipopolysaccharide biosynthetic process"/>
    <property type="evidence" value="ECO:0007669"/>
    <property type="project" value="TreeGrafter"/>
</dbReference>
<feature type="transmembrane region" description="Helical" evidence="1">
    <location>
        <begin position="99"/>
        <end position="117"/>
    </location>
</feature>
<dbReference type="GO" id="GO:0016747">
    <property type="term" value="F:acyltransferase activity, transferring groups other than amino-acyl groups"/>
    <property type="evidence" value="ECO:0007669"/>
    <property type="project" value="InterPro"/>
</dbReference>
<feature type="domain" description="Acyltransferase 3" evidence="2">
    <location>
        <begin position="16"/>
        <end position="361"/>
    </location>
</feature>
<accession>A0A7W4IY00</accession>
<dbReference type="EMBL" id="JABEQE010000002">
    <property type="protein sequence ID" value="MBB2171097.1"/>
    <property type="molecule type" value="Genomic_DNA"/>
</dbReference>
<keyword evidence="1" id="KW-0472">Membrane</keyword>
<sequence length="419" mass="46380">MADTPSGTGRLDGRNPGIDLVRGASILLVVSHHMALRIPLAKAGLAGIVPLPILRLFSWFGAEAVFLFFVVSGFLVTSHTIRRWGALSTLDPRAFYSRRLARIAPCLLALVGILTLLDLLGVPNYVITRADQSLGRAIFSALTMHLNWYEGRTGYLPGGWDVLWSLSIEELFYLGFPVLCLCLARTPRLRTGLFALVALSLPLTLDALATAPEVWQEKAYLPGIAAIAAGVCAAIMVAGRPAPRPAIVTTLGCLATLALLAVFLQENALFRILGNSTMLVLTLGCAAILVAFHWGWGQRCLARGTRWLRSFGFMSYEIYLTHMFVVFPLVGLFHLSGGTMRTGWLWFAPAFILSWLLGWLTDRLVSTPANRRLRMWLQVEADTHDRHDDTDHRSADRRGMRRCPEHAAAIYARHRSRPR</sequence>
<evidence type="ECO:0000313" key="3">
    <source>
        <dbReference type="EMBL" id="MBB2171097.1"/>
    </source>
</evidence>
<feature type="transmembrane region" description="Helical" evidence="1">
    <location>
        <begin position="276"/>
        <end position="297"/>
    </location>
</feature>
<evidence type="ECO:0000256" key="1">
    <source>
        <dbReference type="SAM" id="Phobius"/>
    </source>
</evidence>
<gene>
    <name evidence="3" type="ORF">HLH35_03005</name>
</gene>
<evidence type="ECO:0000313" key="4">
    <source>
        <dbReference type="Proteomes" id="UP000577891"/>
    </source>
</evidence>
<dbReference type="PANTHER" id="PTHR23028:SF53">
    <property type="entry name" value="ACYL_TRANSF_3 DOMAIN-CONTAINING PROTEIN"/>
    <property type="match status" value="1"/>
</dbReference>
<feature type="transmembrane region" description="Helical" evidence="1">
    <location>
        <begin position="162"/>
        <end position="184"/>
    </location>
</feature>
<feature type="transmembrane region" description="Helical" evidence="1">
    <location>
        <begin position="246"/>
        <end position="264"/>
    </location>
</feature>
<keyword evidence="1" id="KW-1133">Transmembrane helix</keyword>
<dbReference type="RefSeq" id="WP_182977724.1">
    <property type="nucleotide sequence ID" value="NZ_BAABGB010000001.1"/>
</dbReference>
<protein>
    <submittedName>
        <fullName evidence="3">Acyltransferase</fullName>
    </submittedName>
</protein>
<reference evidence="3 4" key="1">
    <citation type="submission" date="2020-04" db="EMBL/GenBank/DDBJ databases">
        <title>Description of novel Gluconacetobacter.</title>
        <authorList>
            <person name="Sombolestani A."/>
        </authorList>
    </citation>
    <scope>NUCLEOTIDE SEQUENCE [LARGE SCALE GENOMIC DNA]</scope>
    <source>
        <strain evidence="3 4">LMG 27724</strain>
    </source>
</reference>
<organism evidence="3 4">
    <name type="scientific">Gluconacetobacter asukensis</name>
    <dbReference type="NCBI Taxonomy" id="1017181"/>
    <lineage>
        <taxon>Bacteria</taxon>
        <taxon>Pseudomonadati</taxon>
        <taxon>Pseudomonadota</taxon>
        <taxon>Alphaproteobacteria</taxon>
        <taxon>Acetobacterales</taxon>
        <taxon>Acetobacteraceae</taxon>
        <taxon>Gluconacetobacter</taxon>
    </lineage>
</organism>
<keyword evidence="4" id="KW-1185">Reference proteome</keyword>
<proteinExistence type="predicted"/>
<keyword evidence="3" id="KW-0012">Acyltransferase</keyword>
<evidence type="ECO:0000259" key="2">
    <source>
        <dbReference type="Pfam" id="PF01757"/>
    </source>
</evidence>
<keyword evidence="1" id="KW-0812">Transmembrane</keyword>
<dbReference type="InterPro" id="IPR050879">
    <property type="entry name" value="Acyltransferase_3"/>
</dbReference>
<dbReference type="Proteomes" id="UP000577891">
    <property type="component" value="Unassembled WGS sequence"/>
</dbReference>
<name>A0A7W4IY00_9PROT</name>
<feature type="transmembrane region" description="Helical" evidence="1">
    <location>
        <begin position="191"/>
        <end position="208"/>
    </location>
</feature>
<dbReference type="PANTHER" id="PTHR23028">
    <property type="entry name" value="ACETYLTRANSFERASE"/>
    <property type="match status" value="1"/>
</dbReference>
<feature type="transmembrane region" description="Helical" evidence="1">
    <location>
        <begin position="318"/>
        <end position="337"/>
    </location>
</feature>
<feature type="transmembrane region" description="Helical" evidence="1">
    <location>
        <begin position="343"/>
        <end position="365"/>
    </location>
</feature>
<dbReference type="GO" id="GO:0016020">
    <property type="term" value="C:membrane"/>
    <property type="evidence" value="ECO:0007669"/>
    <property type="project" value="TreeGrafter"/>
</dbReference>
<feature type="transmembrane region" description="Helical" evidence="1">
    <location>
        <begin position="56"/>
        <end position="78"/>
    </location>
</feature>
<keyword evidence="3" id="KW-0808">Transferase</keyword>
<dbReference type="AlphaFoldDB" id="A0A7W4IY00"/>
<dbReference type="Pfam" id="PF01757">
    <property type="entry name" value="Acyl_transf_3"/>
    <property type="match status" value="1"/>
</dbReference>
<feature type="transmembrane region" description="Helical" evidence="1">
    <location>
        <begin position="220"/>
        <end position="239"/>
    </location>
</feature>
<comment type="caution">
    <text evidence="3">The sequence shown here is derived from an EMBL/GenBank/DDBJ whole genome shotgun (WGS) entry which is preliminary data.</text>
</comment>
<dbReference type="InterPro" id="IPR002656">
    <property type="entry name" value="Acyl_transf_3_dom"/>
</dbReference>